<proteinExistence type="predicted"/>
<reference evidence="2 3" key="1">
    <citation type="journal article" date="2018" name="Cell">
        <title>The Chara Genome: Secondary Complexity and Implications for Plant Terrestrialization.</title>
        <authorList>
            <person name="Nishiyama T."/>
            <person name="Sakayama H."/>
            <person name="Vries J.D."/>
            <person name="Buschmann H."/>
            <person name="Saint-Marcoux D."/>
            <person name="Ullrich K.K."/>
            <person name="Haas F.B."/>
            <person name="Vanderstraeten L."/>
            <person name="Becker D."/>
            <person name="Lang D."/>
            <person name="Vosolsobe S."/>
            <person name="Rombauts S."/>
            <person name="Wilhelmsson P.K.I."/>
            <person name="Janitza P."/>
            <person name="Kern R."/>
            <person name="Heyl A."/>
            <person name="Rumpler F."/>
            <person name="Villalobos L.I.A.C."/>
            <person name="Clay J.M."/>
            <person name="Skokan R."/>
            <person name="Toyoda A."/>
            <person name="Suzuki Y."/>
            <person name="Kagoshima H."/>
            <person name="Schijlen E."/>
            <person name="Tajeshwar N."/>
            <person name="Catarino B."/>
            <person name="Hetherington A.J."/>
            <person name="Saltykova A."/>
            <person name="Bonnot C."/>
            <person name="Breuninger H."/>
            <person name="Symeonidi A."/>
            <person name="Radhakrishnan G.V."/>
            <person name="Van Nieuwerburgh F."/>
            <person name="Deforce D."/>
            <person name="Chang C."/>
            <person name="Karol K.G."/>
            <person name="Hedrich R."/>
            <person name="Ulvskov P."/>
            <person name="Glockner G."/>
            <person name="Delwiche C.F."/>
            <person name="Petrasek J."/>
            <person name="Van de Peer Y."/>
            <person name="Friml J."/>
            <person name="Beilby M."/>
            <person name="Dolan L."/>
            <person name="Kohara Y."/>
            <person name="Sugano S."/>
            <person name="Fujiyama A."/>
            <person name="Delaux P.-M."/>
            <person name="Quint M."/>
            <person name="TheiBen G."/>
            <person name="Hagemann M."/>
            <person name="Harholt J."/>
            <person name="Dunand C."/>
            <person name="Zachgo S."/>
            <person name="Langdale J."/>
            <person name="Maumus F."/>
            <person name="Straeten D.V.D."/>
            <person name="Gould S.B."/>
            <person name="Rensing S.A."/>
        </authorList>
    </citation>
    <scope>NUCLEOTIDE SEQUENCE [LARGE SCALE GENOMIC DNA]</scope>
    <source>
        <strain evidence="2 3">S276</strain>
    </source>
</reference>
<evidence type="ECO:0000313" key="3">
    <source>
        <dbReference type="Proteomes" id="UP000265515"/>
    </source>
</evidence>
<sequence>MTVAYGLVSSASTTTRDSPATSESTVRSQDFGNDSGGLISLPTSLGIATLAKFADEANPAIATPTGHEKKKKTNELRCRSGGGRKGRKEGRREEGGGQAENGRRKKGGRTERGKREGEARVEGGMEEAGGQAEFGRRKEGEGGEIGAGRKEEQAGIRRGSGGEKEGEGERKGREEGRTAWCKADMDTVFGWTPVEPMGPMCPPSLDHTIGVITRRSSSISAAAAASFGVHAQPDCGGDAGEATEHPWHFSPFVHPLPAPSSLPPSYSTLSTSGLESVDLDSGEGVAVSRKAGHLAAACS</sequence>
<feature type="compositionally biased region" description="Basic and acidic residues" evidence="1">
    <location>
        <begin position="134"/>
        <end position="176"/>
    </location>
</feature>
<dbReference type="Gramene" id="GBG86797">
    <property type="protein sequence ID" value="GBG86797"/>
    <property type="gene ID" value="CBR_g42080"/>
</dbReference>
<keyword evidence="3" id="KW-1185">Reference proteome</keyword>
<feature type="region of interest" description="Disordered" evidence="1">
    <location>
        <begin position="60"/>
        <end position="176"/>
    </location>
</feature>
<comment type="caution">
    <text evidence="2">The sequence shown here is derived from an EMBL/GenBank/DDBJ whole genome shotgun (WGS) entry which is preliminary data.</text>
</comment>
<feature type="region of interest" description="Disordered" evidence="1">
    <location>
        <begin position="1"/>
        <end position="39"/>
    </location>
</feature>
<organism evidence="2 3">
    <name type="scientific">Chara braunii</name>
    <name type="common">Braun's stonewort</name>
    <dbReference type="NCBI Taxonomy" id="69332"/>
    <lineage>
        <taxon>Eukaryota</taxon>
        <taxon>Viridiplantae</taxon>
        <taxon>Streptophyta</taxon>
        <taxon>Charophyceae</taxon>
        <taxon>Charales</taxon>
        <taxon>Characeae</taxon>
        <taxon>Chara</taxon>
    </lineage>
</organism>
<feature type="compositionally biased region" description="Basic and acidic residues" evidence="1">
    <location>
        <begin position="108"/>
        <end position="123"/>
    </location>
</feature>
<evidence type="ECO:0000313" key="2">
    <source>
        <dbReference type="EMBL" id="GBG86797.1"/>
    </source>
</evidence>
<gene>
    <name evidence="2" type="ORF">CBR_g42080</name>
</gene>
<dbReference type="AlphaFoldDB" id="A0A388LWU4"/>
<protein>
    <submittedName>
        <fullName evidence="2">Uncharacterized protein</fullName>
    </submittedName>
</protein>
<dbReference type="EMBL" id="BFEA01000580">
    <property type="protein sequence ID" value="GBG86797.1"/>
    <property type="molecule type" value="Genomic_DNA"/>
</dbReference>
<evidence type="ECO:0000256" key="1">
    <source>
        <dbReference type="SAM" id="MobiDB-lite"/>
    </source>
</evidence>
<feature type="compositionally biased region" description="Polar residues" evidence="1">
    <location>
        <begin position="9"/>
        <end position="32"/>
    </location>
</feature>
<accession>A0A388LWU4</accession>
<dbReference type="Proteomes" id="UP000265515">
    <property type="component" value="Unassembled WGS sequence"/>
</dbReference>
<name>A0A388LWU4_CHABU</name>